<dbReference type="EMBL" id="MDYQ01000054">
    <property type="protein sequence ID" value="PRP84929.1"/>
    <property type="molecule type" value="Genomic_DNA"/>
</dbReference>
<dbReference type="InterPro" id="IPR029058">
    <property type="entry name" value="AB_hydrolase_fold"/>
</dbReference>
<evidence type="ECO:0000256" key="4">
    <source>
        <dbReference type="SAM" id="Phobius"/>
    </source>
</evidence>
<evidence type="ECO:0000259" key="5">
    <source>
        <dbReference type="Pfam" id="PF00561"/>
    </source>
</evidence>
<reference evidence="6 7" key="1">
    <citation type="journal article" date="2018" name="Genome Biol. Evol.">
        <title>Multiple Roots of Fruiting Body Formation in Amoebozoa.</title>
        <authorList>
            <person name="Hillmann F."/>
            <person name="Forbes G."/>
            <person name="Novohradska S."/>
            <person name="Ferling I."/>
            <person name="Riege K."/>
            <person name="Groth M."/>
            <person name="Westermann M."/>
            <person name="Marz M."/>
            <person name="Spaller T."/>
            <person name="Winckler T."/>
            <person name="Schaap P."/>
            <person name="Glockner G."/>
        </authorList>
    </citation>
    <scope>NUCLEOTIDE SEQUENCE [LARGE SCALE GENOMIC DNA]</scope>
    <source>
        <strain evidence="6 7">Jena</strain>
    </source>
</reference>
<feature type="domain" description="AB hydrolase-1" evidence="5">
    <location>
        <begin position="239"/>
        <end position="526"/>
    </location>
</feature>
<keyword evidence="4" id="KW-0472">Membrane</keyword>
<accession>A0A2P6NLX1</accession>
<evidence type="ECO:0000256" key="1">
    <source>
        <dbReference type="ARBA" id="ARBA00022963"/>
    </source>
</evidence>
<protein>
    <recommendedName>
        <fullName evidence="5">AB hydrolase-1 domain-containing protein</fullName>
    </recommendedName>
</protein>
<dbReference type="OrthoDB" id="9974421at2759"/>
<evidence type="ECO:0000313" key="6">
    <source>
        <dbReference type="EMBL" id="PRP84929.1"/>
    </source>
</evidence>
<feature type="transmembrane region" description="Helical" evidence="4">
    <location>
        <begin position="104"/>
        <end position="122"/>
    </location>
</feature>
<feature type="region of interest" description="Disordered" evidence="3">
    <location>
        <begin position="1"/>
        <end position="21"/>
    </location>
</feature>
<dbReference type="InParanoid" id="A0A2P6NLX1"/>
<dbReference type="STRING" id="1890364.A0A2P6NLX1"/>
<dbReference type="Gene3D" id="3.40.50.1820">
    <property type="entry name" value="alpha/beta hydrolase"/>
    <property type="match status" value="1"/>
</dbReference>
<dbReference type="SUPFAM" id="SSF53474">
    <property type="entry name" value="alpha/beta-Hydrolases"/>
    <property type="match status" value="1"/>
</dbReference>
<proteinExistence type="predicted"/>
<keyword evidence="7" id="KW-1185">Reference proteome</keyword>
<evidence type="ECO:0000313" key="7">
    <source>
        <dbReference type="Proteomes" id="UP000241769"/>
    </source>
</evidence>
<organism evidence="6 7">
    <name type="scientific">Planoprotostelium fungivorum</name>
    <dbReference type="NCBI Taxonomy" id="1890364"/>
    <lineage>
        <taxon>Eukaryota</taxon>
        <taxon>Amoebozoa</taxon>
        <taxon>Evosea</taxon>
        <taxon>Variosea</taxon>
        <taxon>Cavosteliida</taxon>
        <taxon>Cavosteliaceae</taxon>
        <taxon>Planoprotostelium</taxon>
    </lineage>
</organism>
<dbReference type="InterPro" id="IPR000073">
    <property type="entry name" value="AB_hydrolase_1"/>
</dbReference>
<dbReference type="AlphaFoldDB" id="A0A2P6NLX1"/>
<dbReference type="GO" id="GO:0016042">
    <property type="term" value="P:lipid catabolic process"/>
    <property type="evidence" value="ECO:0007669"/>
    <property type="project" value="UniProtKB-KW"/>
</dbReference>
<evidence type="ECO:0000256" key="2">
    <source>
        <dbReference type="ARBA" id="ARBA00023098"/>
    </source>
</evidence>
<gene>
    <name evidence="6" type="ORF">PROFUN_07583</name>
</gene>
<evidence type="ECO:0000256" key="3">
    <source>
        <dbReference type="SAM" id="MobiDB-lite"/>
    </source>
</evidence>
<name>A0A2P6NLX1_9EUKA</name>
<sequence>MTFLNFGDPRKKSKDKGNTGPPNSLFSHVVFLNYIRIEGDALDIDTIHLDQLSHSIWCATLTNSVIVRSVVDLHHTDIIADNLIDIEMDYVQDLSSPLRIRSRMGIFLWSFQLFAAAAFLMLDVAFRISVYFVLVPGALIRYVFGLKERVKPKPTEAQLDLDRSFVEFVESRGFVVQEYTVQTQDGYLLTLHRILPKNYREEYNGNYQALHENLAGIGSFNANGDRKSKAYLAVPSRGVVFFQHGFLQSSECWVFRKDNDQVLPFNLASQGYDCWFGNVRGNKYSMKHTSLSPTNTPFWNYCIDDIALKDLPAMIDFVLKNTGAEQLSYVGFSQGTAIAFAAFSRYPELAAKIRVFVALGPAACVKVAAVSTSRPQFIFLLFGKKALLNTAMFWRKVVPTNMFVWIIDAALAFLFNWKTHNMDHNEKALMYYHLYSTCSVKCVVHWFQITHSGRFQMYDDNIAVVNHSHRYKAYLLPRYDIRQIQCPMAIFWGGQDTVPNHEYFLENLKDKAEFYKLDTYEHLDFLYSKNARKEVYEDVIQIINGGCKEKC</sequence>
<keyword evidence="1" id="KW-0442">Lipid degradation</keyword>
<dbReference type="PANTHER" id="PTHR11005">
    <property type="entry name" value="LYSOSOMAL ACID LIPASE-RELATED"/>
    <property type="match status" value="1"/>
</dbReference>
<keyword evidence="4" id="KW-1133">Transmembrane helix</keyword>
<dbReference type="Proteomes" id="UP000241769">
    <property type="component" value="Unassembled WGS sequence"/>
</dbReference>
<dbReference type="Pfam" id="PF00561">
    <property type="entry name" value="Abhydrolase_1"/>
    <property type="match status" value="1"/>
</dbReference>
<dbReference type="FunCoup" id="A0A2P6NLX1">
    <property type="interactions" value="4"/>
</dbReference>
<keyword evidence="2" id="KW-0443">Lipid metabolism</keyword>
<keyword evidence="4" id="KW-0812">Transmembrane</keyword>
<comment type="caution">
    <text evidence="6">The sequence shown here is derived from an EMBL/GenBank/DDBJ whole genome shotgun (WGS) entry which is preliminary data.</text>
</comment>